<feature type="region of interest" description="Disordered" evidence="1">
    <location>
        <begin position="106"/>
        <end position="132"/>
    </location>
</feature>
<keyword evidence="3" id="KW-1185">Reference proteome</keyword>
<dbReference type="EMBL" id="AVOT02005548">
    <property type="protein sequence ID" value="MBW0479338.1"/>
    <property type="molecule type" value="Genomic_DNA"/>
</dbReference>
<name>A0A9Q3CA83_9BASI</name>
<sequence length="291" mass="33090">MSPVHFRNLGIPRNQPEDRGGFSRTRRPGRGHLGHSGGWKNIEGNHTHSSIHFPIQQTPQTRGLEGYVLSSSAPPTSQRSFPMENGQQSVQPSIPLGRTWRKLPEDMSQRDTLQRPHGNHQRTAEPDRAYSDSLRLTRSRPNQLSSGLTPFRHPQISGQESPFFPIPSSFQEKIRIQGQKQDLFQPKAERVRLNDPEAFELGEKSTQEPEIVVNTSRISSPTNRNITPTQTEHNIVTPKSNLNSDKLWLQMSQFAVQTQEQIYYFKILNEIFQINAILQEATIKAIQESCA</sequence>
<evidence type="ECO:0000256" key="1">
    <source>
        <dbReference type="SAM" id="MobiDB-lite"/>
    </source>
</evidence>
<evidence type="ECO:0000313" key="2">
    <source>
        <dbReference type="EMBL" id="MBW0479338.1"/>
    </source>
</evidence>
<accession>A0A9Q3CA83</accession>
<proteinExistence type="predicted"/>
<evidence type="ECO:0000313" key="3">
    <source>
        <dbReference type="Proteomes" id="UP000765509"/>
    </source>
</evidence>
<organism evidence="2 3">
    <name type="scientific">Austropuccinia psidii MF-1</name>
    <dbReference type="NCBI Taxonomy" id="1389203"/>
    <lineage>
        <taxon>Eukaryota</taxon>
        <taxon>Fungi</taxon>
        <taxon>Dikarya</taxon>
        <taxon>Basidiomycota</taxon>
        <taxon>Pucciniomycotina</taxon>
        <taxon>Pucciniomycetes</taxon>
        <taxon>Pucciniales</taxon>
        <taxon>Sphaerophragmiaceae</taxon>
        <taxon>Austropuccinia</taxon>
    </lineage>
</organism>
<feature type="region of interest" description="Disordered" evidence="1">
    <location>
        <begin position="1"/>
        <end position="36"/>
    </location>
</feature>
<comment type="caution">
    <text evidence="2">The sequence shown here is derived from an EMBL/GenBank/DDBJ whole genome shotgun (WGS) entry which is preliminary data.</text>
</comment>
<dbReference type="AlphaFoldDB" id="A0A9Q3CA83"/>
<dbReference type="Proteomes" id="UP000765509">
    <property type="component" value="Unassembled WGS sequence"/>
</dbReference>
<gene>
    <name evidence="2" type="ORF">O181_019053</name>
</gene>
<reference evidence="2" key="1">
    <citation type="submission" date="2021-03" db="EMBL/GenBank/DDBJ databases">
        <title>Draft genome sequence of rust myrtle Austropuccinia psidii MF-1, a brazilian biotype.</title>
        <authorList>
            <person name="Quecine M.C."/>
            <person name="Pachon D.M.R."/>
            <person name="Bonatelli M.L."/>
            <person name="Correr F.H."/>
            <person name="Franceschini L.M."/>
            <person name="Leite T.F."/>
            <person name="Margarido G.R.A."/>
            <person name="Almeida C.A."/>
            <person name="Ferrarezi J.A."/>
            <person name="Labate C.A."/>
        </authorList>
    </citation>
    <scope>NUCLEOTIDE SEQUENCE</scope>
    <source>
        <strain evidence="2">MF-1</strain>
    </source>
</reference>
<protein>
    <submittedName>
        <fullName evidence="2">Uncharacterized protein</fullName>
    </submittedName>
</protein>
<feature type="compositionally biased region" description="Basic residues" evidence="1">
    <location>
        <begin position="24"/>
        <end position="33"/>
    </location>
</feature>
<feature type="region of interest" description="Disordered" evidence="1">
    <location>
        <begin position="69"/>
        <end position="92"/>
    </location>
</feature>